<dbReference type="Proteomes" id="UP000549394">
    <property type="component" value="Unassembled WGS sequence"/>
</dbReference>
<protein>
    <submittedName>
        <fullName evidence="3">DgyrCDS12687</fullName>
    </submittedName>
</protein>
<proteinExistence type="predicted"/>
<keyword evidence="1" id="KW-0732">Signal</keyword>
<dbReference type="PANTHER" id="PTHR15881:SF2">
    <property type="entry name" value="MARGINAL ZONE B- AND B1-CELL-SPECIFIC PROTEIN"/>
    <property type="match status" value="1"/>
</dbReference>
<keyword evidence="4" id="KW-1185">Reference proteome</keyword>
<dbReference type="GO" id="GO:0034663">
    <property type="term" value="C:endoplasmic reticulum chaperone complex"/>
    <property type="evidence" value="ECO:0007669"/>
    <property type="project" value="TreeGrafter"/>
</dbReference>
<dbReference type="InterPro" id="IPR052682">
    <property type="entry name" value="MZB1"/>
</dbReference>
<feature type="domain" description="DUF3456" evidence="2">
    <location>
        <begin position="80"/>
        <end position="182"/>
    </location>
</feature>
<accession>A0A7I8W7W0</accession>
<reference evidence="3 4" key="1">
    <citation type="submission" date="2020-08" db="EMBL/GenBank/DDBJ databases">
        <authorList>
            <person name="Hejnol A."/>
        </authorList>
    </citation>
    <scope>NUCLEOTIDE SEQUENCE [LARGE SCALE GENOMIC DNA]</scope>
</reference>
<gene>
    <name evidence="3" type="ORF">DGYR_LOCUS11946</name>
</gene>
<name>A0A7I8W7W0_9ANNE</name>
<dbReference type="GO" id="GO:0005576">
    <property type="term" value="C:extracellular region"/>
    <property type="evidence" value="ECO:0007669"/>
    <property type="project" value="TreeGrafter"/>
</dbReference>
<comment type="caution">
    <text evidence="3">The sequence shown here is derived from an EMBL/GenBank/DDBJ whole genome shotgun (WGS) entry which is preliminary data.</text>
</comment>
<evidence type="ECO:0000313" key="4">
    <source>
        <dbReference type="Proteomes" id="UP000549394"/>
    </source>
</evidence>
<dbReference type="OrthoDB" id="448621at2759"/>
<dbReference type="EMBL" id="CAJFCJ010000020">
    <property type="protein sequence ID" value="CAD5124402.1"/>
    <property type="molecule type" value="Genomic_DNA"/>
</dbReference>
<organism evidence="3 4">
    <name type="scientific">Dimorphilus gyrociliatus</name>
    <dbReference type="NCBI Taxonomy" id="2664684"/>
    <lineage>
        <taxon>Eukaryota</taxon>
        <taxon>Metazoa</taxon>
        <taxon>Spiralia</taxon>
        <taxon>Lophotrochozoa</taxon>
        <taxon>Annelida</taxon>
        <taxon>Polychaeta</taxon>
        <taxon>Polychaeta incertae sedis</taxon>
        <taxon>Dinophilidae</taxon>
        <taxon>Dimorphilus</taxon>
    </lineage>
</organism>
<feature type="signal peptide" evidence="1">
    <location>
        <begin position="1"/>
        <end position="22"/>
    </location>
</feature>
<dbReference type="Pfam" id="PF11938">
    <property type="entry name" value="DUF3456"/>
    <property type="match status" value="1"/>
</dbReference>
<feature type="chain" id="PRO_5029554514" evidence="1">
    <location>
        <begin position="23"/>
        <end position="197"/>
    </location>
</feature>
<dbReference type="InterPro" id="IPR021852">
    <property type="entry name" value="DUF3456"/>
</dbReference>
<evidence type="ECO:0000313" key="3">
    <source>
        <dbReference type="EMBL" id="CAD5124402.1"/>
    </source>
</evidence>
<evidence type="ECO:0000259" key="2">
    <source>
        <dbReference type="Pfam" id="PF11938"/>
    </source>
</evidence>
<evidence type="ECO:0000256" key="1">
    <source>
        <dbReference type="SAM" id="SignalP"/>
    </source>
</evidence>
<dbReference type="PANTHER" id="PTHR15881">
    <property type="entry name" value="MARGINAL ZONE B- AND B1-CELL-SPECIFIC PROTEIN"/>
    <property type="match status" value="1"/>
</dbReference>
<sequence length="197" mass="22449">MEILPRLLVAFFAFCFIYNINCEDEKFEPPPGTTAMKFTVPQMDDEESHSNFLPTKNVAIKCDACKVITFKLHEGFEKTNKKFTKLKYNIPESEILEIFEKVCVVDTFNNYGIKEINKVKRLSGPGTDAADSPGVMQGGGKWPGRIAEMCNRFVDEMGEVEIYKIWKKDPKSLKKLQKEMCYGSGIRGHCKQGKDEL</sequence>
<dbReference type="AlphaFoldDB" id="A0A7I8W7W0"/>